<sequence length="84" mass="9218">MELSSAPMLDPTRPAQIRPVISGPRERTMAMDTSEGSQLSAPNSSSEGRLWRVNTMPAISPVKPTSAKVRTPIWYDCRSTSRVS</sequence>
<reference evidence="2 3" key="1">
    <citation type="journal article" date="2013" name="Genome Announc.">
        <title>Draft Genome Sequence of Cesiribacter andamanensis Strain AMV16T, Isolated from a Soil Sample from a Mud Volcano in the Andaman Islands, India.</title>
        <authorList>
            <person name="Shivaji S."/>
            <person name="Ara S."/>
            <person name="Begum Z."/>
            <person name="Srinivas T.N."/>
            <person name="Singh A."/>
            <person name="Kumar Pinnaka A."/>
        </authorList>
    </citation>
    <scope>NUCLEOTIDE SEQUENCE [LARGE SCALE GENOMIC DNA]</scope>
    <source>
        <strain evidence="2 3">AMV16</strain>
    </source>
</reference>
<protein>
    <submittedName>
        <fullName evidence="2">Uncharacterized protein</fullName>
    </submittedName>
</protein>
<dbReference type="AlphaFoldDB" id="M7N1Z8"/>
<accession>M7N1Z8</accession>
<evidence type="ECO:0000256" key="1">
    <source>
        <dbReference type="SAM" id="MobiDB-lite"/>
    </source>
</evidence>
<gene>
    <name evidence="2" type="ORF">ADICEAN_03545</name>
</gene>
<evidence type="ECO:0000313" key="2">
    <source>
        <dbReference type="EMBL" id="EMR01317.1"/>
    </source>
</evidence>
<comment type="caution">
    <text evidence="2">The sequence shown here is derived from an EMBL/GenBank/DDBJ whole genome shotgun (WGS) entry which is preliminary data.</text>
</comment>
<proteinExistence type="predicted"/>
<feature type="region of interest" description="Disordered" evidence="1">
    <location>
        <begin position="1"/>
        <end position="49"/>
    </location>
</feature>
<dbReference type="EMBL" id="AODQ01000125">
    <property type="protein sequence ID" value="EMR01317.1"/>
    <property type="molecule type" value="Genomic_DNA"/>
</dbReference>
<name>M7N1Z8_9BACT</name>
<keyword evidence="3" id="KW-1185">Reference proteome</keyword>
<feature type="compositionally biased region" description="Polar residues" evidence="1">
    <location>
        <begin position="34"/>
        <end position="47"/>
    </location>
</feature>
<dbReference type="Proteomes" id="UP000011910">
    <property type="component" value="Unassembled WGS sequence"/>
</dbReference>
<organism evidence="2 3">
    <name type="scientific">Cesiribacter andamanensis AMV16</name>
    <dbReference type="NCBI Taxonomy" id="1279009"/>
    <lineage>
        <taxon>Bacteria</taxon>
        <taxon>Pseudomonadati</taxon>
        <taxon>Bacteroidota</taxon>
        <taxon>Cytophagia</taxon>
        <taxon>Cytophagales</taxon>
        <taxon>Cesiribacteraceae</taxon>
        <taxon>Cesiribacter</taxon>
    </lineage>
</organism>
<evidence type="ECO:0000313" key="3">
    <source>
        <dbReference type="Proteomes" id="UP000011910"/>
    </source>
</evidence>